<evidence type="ECO:0000256" key="2">
    <source>
        <dbReference type="ARBA" id="ARBA00012438"/>
    </source>
</evidence>
<dbReference type="PROSITE" id="PS50109">
    <property type="entry name" value="HIS_KIN"/>
    <property type="match status" value="1"/>
</dbReference>
<dbReference type="EC" id="2.7.13.3" evidence="2"/>
<dbReference type="PRINTS" id="PR00344">
    <property type="entry name" value="BCTRLSENSOR"/>
</dbReference>
<name>A0AA51RV52_9GAMM</name>
<dbReference type="PANTHER" id="PTHR43547:SF2">
    <property type="entry name" value="HYBRID SIGNAL TRANSDUCTION HISTIDINE KINASE C"/>
    <property type="match status" value="1"/>
</dbReference>
<evidence type="ECO:0000256" key="3">
    <source>
        <dbReference type="ARBA" id="ARBA00022553"/>
    </source>
</evidence>
<dbReference type="CDD" id="cd00075">
    <property type="entry name" value="HATPase"/>
    <property type="match status" value="1"/>
</dbReference>
<organism evidence="5 6">
    <name type="scientific">Pleionea litopenaei</name>
    <dbReference type="NCBI Taxonomy" id="3070815"/>
    <lineage>
        <taxon>Bacteria</taxon>
        <taxon>Pseudomonadati</taxon>
        <taxon>Pseudomonadota</taxon>
        <taxon>Gammaproteobacteria</taxon>
        <taxon>Oceanospirillales</taxon>
        <taxon>Pleioneaceae</taxon>
        <taxon>Pleionea</taxon>
    </lineage>
</organism>
<sequence>MSDNKSQNLDFAMVLASAVHDMKNSLAILMSAITELERKYPAKDDDDRKQHAVLQYESSRLNSALVQLLGLYKLKSQQLPLNINYNNLEDFLHDQAAQYEPLARPKSILIDIEVEDELEGCFDVDLVASVINNVLGNAIRYTQSRIILSAYYEDGIVIDIEDDGRGYPANMIEQQENFIKSINHSTGSTGLGLYFAGQIARLHESGGVQGSIQLLNNPETQGGIFRLKLPE</sequence>
<dbReference type="InterPro" id="IPR036890">
    <property type="entry name" value="HATPase_C_sf"/>
</dbReference>
<keyword evidence="5" id="KW-0808">Transferase</keyword>
<gene>
    <name evidence="5" type="ORF">Q9312_04305</name>
</gene>
<dbReference type="Proteomes" id="UP001239782">
    <property type="component" value="Chromosome"/>
</dbReference>
<keyword evidence="6" id="KW-1185">Reference proteome</keyword>
<protein>
    <recommendedName>
        <fullName evidence="2">histidine kinase</fullName>
        <ecNumber evidence="2">2.7.13.3</ecNumber>
    </recommendedName>
</protein>
<dbReference type="SUPFAM" id="SSF55874">
    <property type="entry name" value="ATPase domain of HSP90 chaperone/DNA topoisomerase II/histidine kinase"/>
    <property type="match status" value="1"/>
</dbReference>
<dbReference type="GO" id="GO:0000155">
    <property type="term" value="F:phosphorelay sensor kinase activity"/>
    <property type="evidence" value="ECO:0007669"/>
    <property type="project" value="InterPro"/>
</dbReference>
<dbReference type="Gene3D" id="1.10.287.130">
    <property type="match status" value="1"/>
</dbReference>
<proteinExistence type="predicted"/>
<dbReference type="SMART" id="SM00387">
    <property type="entry name" value="HATPase_c"/>
    <property type="match status" value="1"/>
</dbReference>
<keyword evidence="3" id="KW-0597">Phosphoprotein</keyword>
<comment type="catalytic activity">
    <reaction evidence="1">
        <text>ATP + protein L-histidine = ADP + protein N-phospho-L-histidine.</text>
        <dbReference type="EC" id="2.7.13.3"/>
    </reaction>
</comment>
<dbReference type="KEGG" id="plei:Q9312_04305"/>
<evidence type="ECO:0000313" key="6">
    <source>
        <dbReference type="Proteomes" id="UP001239782"/>
    </source>
</evidence>
<dbReference type="InterPro" id="IPR004358">
    <property type="entry name" value="Sig_transdc_His_kin-like_C"/>
</dbReference>
<dbReference type="AlphaFoldDB" id="A0AA51RV52"/>
<dbReference type="InterPro" id="IPR003661">
    <property type="entry name" value="HisK_dim/P_dom"/>
</dbReference>
<dbReference type="Gene3D" id="3.30.565.10">
    <property type="entry name" value="Histidine kinase-like ATPase, C-terminal domain"/>
    <property type="match status" value="1"/>
</dbReference>
<dbReference type="InterPro" id="IPR003594">
    <property type="entry name" value="HATPase_dom"/>
</dbReference>
<evidence type="ECO:0000313" key="5">
    <source>
        <dbReference type="EMBL" id="WMS88140.1"/>
    </source>
</evidence>
<dbReference type="PANTHER" id="PTHR43547">
    <property type="entry name" value="TWO-COMPONENT HISTIDINE KINASE"/>
    <property type="match status" value="1"/>
</dbReference>
<feature type="domain" description="Histidine kinase" evidence="4">
    <location>
        <begin position="17"/>
        <end position="231"/>
    </location>
</feature>
<dbReference type="InterPro" id="IPR005467">
    <property type="entry name" value="His_kinase_dom"/>
</dbReference>
<accession>A0AA51RV52</accession>
<reference evidence="5 6" key="1">
    <citation type="submission" date="2023-08" db="EMBL/GenBank/DDBJ databases">
        <title>Pleionea litopenaei sp. nov., isolated from stomach of juvenile Litopenaeus vannamei.</title>
        <authorList>
            <person name="Rho A.M."/>
            <person name="Hwang C.Y."/>
        </authorList>
    </citation>
    <scope>NUCLEOTIDE SEQUENCE [LARGE SCALE GENOMIC DNA]</scope>
    <source>
        <strain evidence="5 6">HL-JVS1</strain>
    </source>
</reference>
<keyword evidence="5" id="KW-0418">Kinase</keyword>
<dbReference type="Pfam" id="PF02518">
    <property type="entry name" value="HATPase_c"/>
    <property type="match status" value="1"/>
</dbReference>
<dbReference type="SMART" id="SM00388">
    <property type="entry name" value="HisKA"/>
    <property type="match status" value="1"/>
</dbReference>
<dbReference type="RefSeq" id="WP_309203339.1">
    <property type="nucleotide sequence ID" value="NZ_CP133548.1"/>
</dbReference>
<evidence type="ECO:0000259" key="4">
    <source>
        <dbReference type="PROSITE" id="PS50109"/>
    </source>
</evidence>
<evidence type="ECO:0000256" key="1">
    <source>
        <dbReference type="ARBA" id="ARBA00000085"/>
    </source>
</evidence>
<dbReference type="EMBL" id="CP133548">
    <property type="protein sequence ID" value="WMS88140.1"/>
    <property type="molecule type" value="Genomic_DNA"/>
</dbReference>